<dbReference type="SUPFAM" id="SSF52540">
    <property type="entry name" value="P-loop containing nucleoside triphosphate hydrolases"/>
    <property type="match status" value="1"/>
</dbReference>
<accession>K6X1P8</accession>
<reference evidence="1 2" key="1">
    <citation type="submission" date="2012-08" db="EMBL/GenBank/DDBJ databases">
        <title>Whole genome shotgun sequence of Gordonia rhizosphera NBRC 16068.</title>
        <authorList>
            <person name="Takarada H."/>
            <person name="Isaki S."/>
            <person name="Hosoyama A."/>
            <person name="Tsuchikane K."/>
            <person name="Katsumata H."/>
            <person name="Baba S."/>
            <person name="Ohji S."/>
            <person name="Yamazaki S."/>
            <person name="Fujita N."/>
        </authorList>
    </citation>
    <scope>NUCLEOTIDE SEQUENCE [LARGE SCALE GENOMIC DNA]</scope>
    <source>
        <strain evidence="1 2">NBRC 16068</strain>
    </source>
</reference>
<dbReference type="EMBL" id="BAHC01000188">
    <property type="protein sequence ID" value="GAB92724.1"/>
    <property type="molecule type" value="Genomic_DNA"/>
</dbReference>
<comment type="caution">
    <text evidence="1">The sequence shown here is derived from an EMBL/GenBank/DDBJ whole genome shotgun (WGS) entry which is preliminary data.</text>
</comment>
<dbReference type="RefSeq" id="WP_006337407.1">
    <property type="nucleotide sequence ID" value="NZ_BAHC01000188.1"/>
</dbReference>
<organism evidence="1 2">
    <name type="scientific">Gordonia rhizosphera NBRC 16068</name>
    <dbReference type="NCBI Taxonomy" id="1108045"/>
    <lineage>
        <taxon>Bacteria</taxon>
        <taxon>Bacillati</taxon>
        <taxon>Actinomycetota</taxon>
        <taxon>Actinomycetes</taxon>
        <taxon>Mycobacteriales</taxon>
        <taxon>Gordoniaceae</taxon>
        <taxon>Gordonia</taxon>
    </lineage>
</organism>
<keyword evidence="2" id="KW-1185">Reference proteome</keyword>
<sequence length="534" mass="58403">MTQRVDDARTWLESAPGVDLEAFDTRWASLAQAQKPVVTVFGSYDTGKSSLIRRILVDSGTAIPDWLTISARHETFEVSEIDVDGYLLRDTPGLAVEAEDVRGRANTAAATDAIALTDIGVVTLTPQLATAEHGALTKLVDAGWDTGTLWFVISRFDEAGIDADGDPDGYRELAERKARELRESLHLDGTVPVYVVSQDYSQLGGSDRHVDPSVWDDSRPWDGMQQLEDDLKAVADRPLAALRDAAAERFWIAAVRTVVAELEEHRAQIAGFAEGAERSSDRLNRATKELQVLDDAARSALHGVLNESVDRSVIRLDVDRSQIVADLQDSLTTWHQTQARELERLLQEIQAGDDSQRAEPEWRGLENLLATDADEMDSQPAEERADYWVIADIAAAIGPQLVKGLREYVKLANEPLGKRAAATTMVKASGVLQAANIAQAALPVVLEVAGMIDDFRLTSASEGAARKRVEQQARAAARQAESIALDRWAATVEETRRVIDQTFGAHAAVMEKVRADADEIASAIERGRQLSQRS</sequence>
<gene>
    <name evidence="1" type="ORF">GORHZ_188_00160</name>
</gene>
<evidence type="ECO:0008006" key="3">
    <source>
        <dbReference type="Google" id="ProtNLM"/>
    </source>
</evidence>
<dbReference type="InterPro" id="IPR027417">
    <property type="entry name" value="P-loop_NTPase"/>
</dbReference>
<protein>
    <recommendedName>
        <fullName evidence="3">G domain-containing protein</fullName>
    </recommendedName>
</protein>
<proteinExistence type="predicted"/>
<evidence type="ECO:0000313" key="2">
    <source>
        <dbReference type="Proteomes" id="UP000008363"/>
    </source>
</evidence>
<dbReference type="STRING" id="1108045.GORHZ_188_00160"/>
<dbReference type="OrthoDB" id="4339122at2"/>
<dbReference type="Proteomes" id="UP000008363">
    <property type="component" value="Unassembled WGS sequence"/>
</dbReference>
<name>K6X1P8_9ACTN</name>
<dbReference type="eggNOG" id="ENOG5033Q41">
    <property type="taxonomic scope" value="Bacteria"/>
</dbReference>
<dbReference type="AlphaFoldDB" id="K6X1P8"/>
<dbReference type="CDD" id="cd00882">
    <property type="entry name" value="Ras_like_GTPase"/>
    <property type="match status" value="1"/>
</dbReference>
<dbReference type="Gene3D" id="3.40.50.300">
    <property type="entry name" value="P-loop containing nucleotide triphosphate hydrolases"/>
    <property type="match status" value="1"/>
</dbReference>
<evidence type="ECO:0000313" key="1">
    <source>
        <dbReference type="EMBL" id="GAB92724.1"/>
    </source>
</evidence>